<dbReference type="Proteomes" id="UP000249115">
    <property type="component" value="Unassembled WGS sequence"/>
</dbReference>
<dbReference type="Gene3D" id="3.40.630.30">
    <property type="match status" value="1"/>
</dbReference>
<dbReference type="PANTHER" id="PTHR31435">
    <property type="entry name" value="PROTEIN NATD1"/>
    <property type="match status" value="1"/>
</dbReference>
<feature type="domain" description="N-acetyltransferase" evidence="1">
    <location>
        <begin position="9"/>
        <end position="96"/>
    </location>
</feature>
<evidence type="ECO:0000259" key="1">
    <source>
        <dbReference type="PROSITE" id="PS51729"/>
    </source>
</evidence>
<evidence type="ECO:0000313" key="2">
    <source>
        <dbReference type="EMBL" id="PZX49536.1"/>
    </source>
</evidence>
<accession>A0A2W7QQI8</accession>
<sequence length="96" mass="11117">MSKINIQQETDGKRGAFFIEEGAKRIAEMIYVMAEPKKMIIEHTEVEESMRDQGLGLKLLYELVDFARDQKISVVPECSYAEVMFQKNEELRDVLS</sequence>
<gene>
    <name evidence="2" type="ORF">LV84_04222</name>
</gene>
<dbReference type="PROSITE" id="PS51729">
    <property type="entry name" value="GNAT_YJDJ"/>
    <property type="match status" value="1"/>
</dbReference>
<dbReference type="EMBL" id="QKZU01000029">
    <property type="protein sequence ID" value="PZX49536.1"/>
    <property type="molecule type" value="Genomic_DNA"/>
</dbReference>
<reference evidence="2 3" key="1">
    <citation type="submission" date="2018-06" db="EMBL/GenBank/DDBJ databases">
        <title>Genomic Encyclopedia of Archaeal and Bacterial Type Strains, Phase II (KMG-II): from individual species to whole genera.</title>
        <authorList>
            <person name="Goeker M."/>
        </authorList>
    </citation>
    <scope>NUCLEOTIDE SEQUENCE [LARGE SCALE GENOMIC DNA]</scope>
    <source>
        <strain evidence="2 3">DSM 22686</strain>
    </source>
</reference>
<dbReference type="Pfam" id="PF14542">
    <property type="entry name" value="Acetyltransf_CG"/>
    <property type="match status" value="1"/>
</dbReference>
<dbReference type="RefSeq" id="WP_223271937.1">
    <property type="nucleotide sequence ID" value="NZ_MSSV01000039.1"/>
</dbReference>
<dbReference type="InterPro" id="IPR016181">
    <property type="entry name" value="Acyl_CoA_acyltransferase"/>
</dbReference>
<dbReference type="PANTHER" id="PTHR31435:SF10">
    <property type="entry name" value="BSR4717 PROTEIN"/>
    <property type="match status" value="1"/>
</dbReference>
<dbReference type="InterPro" id="IPR031165">
    <property type="entry name" value="GNAT_YJDJ"/>
</dbReference>
<name>A0A2W7QQI8_9BACT</name>
<dbReference type="InterPro" id="IPR045057">
    <property type="entry name" value="Gcn5-rel_NAT"/>
</dbReference>
<dbReference type="SUPFAM" id="SSF55729">
    <property type="entry name" value="Acyl-CoA N-acyltransferases (Nat)"/>
    <property type="match status" value="1"/>
</dbReference>
<dbReference type="AlphaFoldDB" id="A0A2W7QQI8"/>
<evidence type="ECO:0000313" key="3">
    <source>
        <dbReference type="Proteomes" id="UP000249115"/>
    </source>
</evidence>
<proteinExistence type="predicted"/>
<protein>
    <recommendedName>
        <fullName evidence="1">N-acetyltransferase domain-containing protein</fullName>
    </recommendedName>
</protein>
<organism evidence="2 3">
    <name type="scientific">Algoriphagus ratkowskyi</name>
    <dbReference type="NCBI Taxonomy" id="57028"/>
    <lineage>
        <taxon>Bacteria</taxon>
        <taxon>Pseudomonadati</taxon>
        <taxon>Bacteroidota</taxon>
        <taxon>Cytophagia</taxon>
        <taxon>Cytophagales</taxon>
        <taxon>Cyclobacteriaceae</taxon>
        <taxon>Algoriphagus</taxon>
    </lineage>
</organism>
<comment type="caution">
    <text evidence="2">The sequence shown here is derived from an EMBL/GenBank/DDBJ whole genome shotgun (WGS) entry which is preliminary data.</text>
</comment>